<keyword evidence="1" id="KW-0472">Membrane</keyword>
<name>A0ABU1AZJ3_9BACT</name>
<dbReference type="EMBL" id="JARXHW010000034">
    <property type="protein sequence ID" value="MDQ8208565.1"/>
    <property type="molecule type" value="Genomic_DNA"/>
</dbReference>
<feature type="chain" id="PRO_5045803111" description="PEP-CTERM protein-sorting domain-containing protein" evidence="2">
    <location>
        <begin position="23"/>
        <end position="229"/>
    </location>
</feature>
<organism evidence="3 4">
    <name type="scientific">Thalassobacterium maritimum</name>
    <dbReference type="NCBI Taxonomy" id="3041265"/>
    <lineage>
        <taxon>Bacteria</taxon>
        <taxon>Pseudomonadati</taxon>
        <taxon>Verrucomicrobiota</taxon>
        <taxon>Opitutia</taxon>
        <taxon>Puniceicoccales</taxon>
        <taxon>Coraliomargaritaceae</taxon>
        <taxon>Thalassobacterium</taxon>
    </lineage>
</organism>
<reference evidence="3 4" key="1">
    <citation type="submission" date="2023-04" db="EMBL/GenBank/DDBJ databases">
        <title>A novel bacteria isolated from coastal sediment.</title>
        <authorList>
            <person name="Liu X.-J."/>
            <person name="Du Z.-J."/>
        </authorList>
    </citation>
    <scope>NUCLEOTIDE SEQUENCE [LARGE SCALE GENOMIC DNA]</scope>
    <source>
        <strain evidence="3 4">SDUM461003</strain>
    </source>
</reference>
<keyword evidence="1" id="KW-1133">Transmembrane helix</keyword>
<dbReference type="RefSeq" id="WP_308951187.1">
    <property type="nucleotide sequence ID" value="NZ_JARXHW010000034.1"/>
</dbReference>
<evidence type="ECO:0008006" key="5">
    <source>
        <dbReference type="Google" id="ProtNLM"/>
    </source>
</evidence>
<keyword evidence="2" id="KW-0732">Signal</keyword>
<dbReference type="Gene3D" id="2.60.120.560">
    <property type="entry name" value="Exo-inulinase, domain 1"/>
    <property type="match status" value="1"/>
</dbReference>
<keyword evidence="4" id="KW-1185">Reference proteome</keyword>
<evidence type="ECO:0000256" key="1">
    <source>
        <dbReference type="SAM" id="Phobius"/>
    </source>
</evidence>
<gene>
    <name evidence="3" type="ORF">QEH52_13655</name>
</gene>
<dbReference type="Proteomes" id="UP001225316">
    <property type="component" value="Unassembled WGS sequence"/>
</dbReference>
<evidence type="ECO:0000313" key="4">
    <source>
        <dbReference type="Proteomes" id="UP001225316"/>
    </source>
</evidence>
<protein>
    <recommendedName>
        <fullName evidence="5">PEP-CTERM protein-sorting domain-containing protein</fullName>
    </recommendedName>
</protein>
<comment type="caution">
    <text evidence="3">The sequence shown here is derived from an EMBL/GenBank/DDBJ whole genome shotgun (WGS) entry which is preliminary data.</text>
</comment>
<feature type="transmembrane region" description="Helical" evidence="1">
    <location>
        <begin position="208"/>
        <end position="225"/>
    </location>
</feature>
<evidence type="ECO:0000256" key="2">
    <source>
        <dbReference type="SAM" id="SignalP"/>
    </source>
</evidence>
<proteinExistence type="predicted"/>
<keyword evidence="1" id="KW-0812">Transmembrane</keyword>
<feature type="signal peptide" evidence="2">
    <location>
        <begin position="1"/>
        <end position="22"/>
    </location>
</feature>
<evidence type="ECO:0000313" key="3">
    <source>
        <dbReference type="EMBL" id="MDQ8208565.1"/>
    </source>
</evidence>
<accession>A0ABU1AZJ3</accession>
<sequence>MKFKTTSLFVFVSAAITLPVTAQSYFTDFPEAESSMPSDWVVRASSGFAVDSGGDFRFTGSGNGLAEYRPDPANGFDALTDYTIEADFRKSAGSNFTGVVGRSQSSGFSFYMARLNGDNIMQLYVFDDGVATQLGGDVTTSDDYLSGETWTIRMMFAGTQISAELLDESDTVVGSIVQTDATWSSGYSGVRSSEPSVYENYSITVPELSSFSLMMGGMGLVFSLVRRRR</sequence>